<feature type="binding site" evidence="8">
    <location>
        <position position="220"/>
    </location>
    <ligand>
        <name>NAD(+)</name>
        <dbReference type="ChEBI" id="CHEBI:57540"/>
    </ligand>
</feature>
<evidence type="ECO:0000256" key="7">
    <source>
        <dbReference type="ARBA" id="ARBA00023284"/>
    </source>
</evidence>
<dbReference type="GO" id="GO:0050660">
    <property type="term" value="F:flavin adenine dinucleotide binding"/>
    <property type="evidence" value="ECO:0007669"/>
    <property type="project" value="TreeGrafter"/>
</dbReference>
<dbReference type="PROSITE" id="PS00076">
    <property type="entry name" value="PYRIDINE_REDOX_1"/>
    <property type="match status" value="1"/>
</dbReference>
<dbReference type="Pfam" id="PF07992">
    <property type="entry name" value="Pyr_redox_2"/>
    <property type="match status" value="1"/>
</dbReference>
<dbReference type="InterPro" id="IPR012999">
    <property type="entry name" value="Pyr_OxRdtase_I_AS"/>
</dbReference>
<dbReference type="PRINTS" id="PR00368">
    <property type="entry name" value="FADPNR"/>
</dbReference>
<dbReference type="InterPro" id="IPR004099">
    <property type="entry name" value="Pyr_nucl-diS_OxRdtase_dimer"/>
</dbReference>
<dbReference type="PRINTS" id="PR00411">
    <property type="entry name" value="PNDRDTASEI"/>
</dbReference>
<feature type="domain" description="FAD/NAD(P)-binding" evidence="12">
    <location>
        <begin position="27"/>
        <end position="337"/>
    </location>
</feature>
<dbReference type="EC" id="1.16.1.1" evidence="13"/>
<dbReference type="GO" id="GO:0003955">
    <property type="term" value="F:NAD(P)H dehydrogenase (quinone) activity"/>
    <property type="evidence" value="ECO:0007669"/>
    <property type="project" value="TreeGrafter"/>
</dbReference>
<dbReference type="PIRSF" id="PIRSF000350">
    <property type="entry name" value="Mercury_reductase_MerA"/>
    <property type="match status" value="1"/>
</dbReference>
<feature type="domain" description="Pyridine nucleotide-disulphide oxidoreductase dimerisation" evidence="11">
    <location>
        <begin position="358"/>
        <end position="465"/>
    </location>
</feature>
<dbReference type="AlphaFoldDB" id="Q16A94"/>
<feature type="binding site" evidence="8">
    <location>
        <position position="72"/>
    </location>
    <ligand>
        <name>FAD</name>
        <dbReference type="ChEBI" id="CHEBI:57692"/>
    </ligand>
</feature>
<evidence type="ECO:0000256" key="5">
    <source>
        <dbReference type="ARBA" id="ARBA00023002"/>
    </source>
</evidence>
<gene>
    <name evidence="13" type="primary">merA</name>
    <name evidence="13" type="ordered locus">RD1_1464</name>
</gene>
<dbReference type="GO" id="GO:0016668">
    <property type="term" value="F:oxidoreductase activity, acting on a sulfur group of donors, NAD(P) as acceptor"/>
    <property type="evidence" value="ECO:0007669"/>
    <property type="project" value="InterPro"/>
</dbReference>
<evidence type="ECO:0000256" key="3">
    <source>
        <dbReference type="ARBA" id="ARBA00022827"/>
    </source>
</evidence>
<dbReference type="InterPro" id="IPR023753">
    <property type="entry name" value="FAD/NAD-binding_dom"/>
</dbReference>
<evidence type="ECO:0000313" key="13">
    <source>
        <dbReference type="EMBL" id="ABG31099.1"/>
    </source>
</evidence>
<dbReference type="GO" id="GO:0016152">
    <property type="term" value="F:mercury (II) reductase (NADP+) activity"/>
    <property type="evidence" value="ECO:0007669"/>
    <property type="project" value="UniProtKB-EC"/>
</dbReference>
<evidence type="ECO:0000256" key="2">
    <source>
        <dbReference type="ARBA" id="ARBA00022630"/>
    </source>
</evidence>
<dbReference type="SUPFAM" id="SSF55424">
    <property type="entry name" value="FAD/NAD-linked reductases, dimerisation (C-terminal) domain"/>
    <property type="match status" value="1"/>
</dbReference>
<keyword evidence="8" id="KW-0547">Nucleotide-binding</keyword>
<feature type="disulfide bond" description="Redox-active" evidence="9">
    <location>
        <begin position="63"/>
        <end position="68"/>
    </location>
</feature>
<evidence type="ECO:0000256" key="6">
    <source>
        <dbReference type="ARBA" id="ARBA00023157"/>
    </source>
</evidence>
<evidence type="ECO:0000259" key="11">
    <source>
        <dbReference type="Pfam" id="PF02852"/>
    </source>
</evidence>
<dbReference type="PANTHER" id="PTHR43014">
    <property type="entry name" value="MERCURIC REDUCTASE"/>
    <property type="match status" value="1"/>
</dbReference>
<dbReference type="Gene3D" id="3.50.50.60">
    <property type="entry name" value="FAD/NAD(P)-binding domain"/>
    <property type="match status" value="2"/>
</dbReference>
<dbReference type="eggNOG" id="COG1249">
    <property type="taxonomic scope" value="Bacteria"/>
</dbReference>
<accession>Q16A94</accession>
<keyword evidence="8" id="KW-0520">NAD</keyword>
<name>Q16A94_ROSDO</name>
<feature type="binding site" evidence="8">
    <location>
        <begin position="160"/>
        <end position="162"/>
    </location>
    <ligand>
        <name>FAD</name>
        <dbReference type="ChEBI" id="CHEBI:57692"/>
    </ligand>
</feature>
<feature type="binding site" evidence="8">
    <location>
        <position position="283"/>
    </location>
    <ligand>
        <name>NAD(+)</name>
        <dbReference type="ChEBI" id="CHEBI:57540"/>
    </ligand>
</feature>
<dbReference type="InterPro" id="IPR016156">
    <property type="entry name" value="FAD/NAD-linked_Rdtase_dimer_sf"/>
</dbReference>
<feature type="binding site" evidence="8">
    <location>
        <position position="323"/>
    </location>
    <ligand>
        <name>FAD</name>
        <dbReference type="ChEBI" id="CHEBI:57692"/>
    </ligand>
</feature>
<dbReference type="STRING" id="375451.RD1_1464"/>
<dbReference type="HOGENOM" id="CLU_016755_1_0_5"/>
<dbReference type="FunFam" id="3.30.390.30:FF:000001">
    <property type="entry name" value="Dihydrolipoyl dehydrogenase"/>
    <property type="match status" value="1"/>
</dbReference>
<comment type="similarity">
    <text evidence="1 10">Belongs to the class-I pyridine nucleotide-disulfide oxidoreductase family.</text>
</comment>
<organism evidence="13 14">
    <name type="scientific">Roseobacter denitrificans (strain ATCC 33942 / OCh 114)</name>
    <name type="common">Erythrobacter sp. (strain OCh 114)</name>
    <name type="synonym">Roseobacter denitrificans</name>
    <dbReference type="NCBI Taxonomy" id="375451"/>
    <lineage>
        <taxon>Bacteria</taxon>
        <taxon>Pseudomonadati</taxon>
        <taxon>Pseudomonadota</taxon>
        <taxon>Alphaproteobacteria</taxon>
        <taxon>Rhodobacterales</taxon>
        <taxon>Roseobacteraceae</taxon>
        <taxon>Roseobacter</taxon>
    </lineage>
</organism>
<evidence type="ECO:0000259" key="12">
    <source>
        <dbReference type="Pfam" id="PF07992"/>
    </source>
</evidence>
<evidence type="ECO:0000256" key="4">
    <source>
        <dbReference type="ARBA" id="ARBA00022857"/>
    </source>
</evidence>
<dbReference type="PANTHER" id="PTHR43014:SF2">
    <property type="entry name" value="MERCURIC REDUCTASE"/>
    <property type="match status" value="1"/>
</dbReference>
<evidence type="ECO:0000256" key="10">
    <source>
        <dbReference type="RuleBase" id="RU003691"/>
    </source>
</evidence>
<comment type="cofactor">
    <cofactor evidence="8">
        <name>FAD</name>
        <dbReference type="ChEBI" id="CHEBI:57692"/>
    </cofactor>
    <text evidence="8">Binds 1 FAD per subunit.</text>
</comment>
<sequence length="492" mass="51996">MRCQCFPSSSRPSLARKTSDMKRIKTDVLIIGAGSGGLSVAAGAAQMGANVVLLEGHKMGGDCLNFGCVPSKALIASGKAAQSQRNASQYGVANGPGAADYAATKDHVHDVIAQIAPVDSQERFEGFGINVIREYGRFISPTEVQAGETVIAARRVVIATGSSPLVPPIPGLGDVPFETNETIFDLRDKPEHLLIIGGGPIGMEMAQAHIRLGCEVTVIEGAQALGKDDPELAAVVLDSLRAEGVVIREQTKAAQIKGAAGAIDVITQDGETISGTHLLMAVGRKANIDTLGLEAGGIKTKGNGIEVDAGLRTSNRRVYAIGDVAGGLQFTHVAGYHAGVIIRSMLFGLPSKAKVSHIPWATYTEPELAQVGLTEAQARKEHGTALEVVRFDYAHNDRAIAERKTTGFIKLMVHKGRPVGASIVGYQAGELINLWALALANRMKMSQIAAMVAPYPTIGEINKRAAGAYYSPRLFDNPKVKKIVGLVQRYIP</sequence>
<feature type="binding site" evidence="8">
    <location>
        <position position="136"/>
    </location>
    <ligand>
        <name>FAD</name>
        <dbReference type="ChEBI" id="CHEBI:57692"/>
    </ligand>
</feature>
<evidence type="ECO:0000256" key="1">
    <source>
        <dbReference type="ARBA" id="ARBA00007532"/>
    </source>
</evidence>
<dbReference type="KEGG" id="rde:RD1_1464"/>
<evidence type="ECO:0000313" key="14">
    <source>
        <dbReference type="Proteomes" id="UP000007029"/>
    </source>
</evidence>
<keyword evidence="7 10" id="KW-0676">Redox-active center</keyword>
<evidence type="ECO:0000256" key="9">
    <source>
        <dbReference type="PIRSR" id="PIRSR000350-4"/>
    </source>
</evidence>
<dbReference type="EMBL" id="CP000362">
    <property type="protein sequence ID" value="ABG31099.1"/>
    <property type="molecule type" value="Genomic_DNA"/>
</dbReference>
<feature type="binding site" evidence="8">
    <location>
        <begin position="197"/>
        <end position="204"/>
    </location>
    <ligand>
        <name>NAD(+)</name>
        <dbReference type="ChEBI" id="CHEBI:57540"/>
    </ligand>
</feature>
<evidence type="ECO:0000256" key="8">
    <source>
        <dbReference type="PIRSR" id="PIRSR000350-3"/>
    </source>
</evidence>
<keyword evidence="4" id="KW-0521">NADP</keyword>
<keyword evidence="6" id="KW-1015">Disulfide bond</keyword>
<proteinExistence type="inferred from homology"/>
<protein>
    <submittedName>
        <fullName evidence="13">Mercuric reductase</fullName>
        <ecNumber evidence="13">1.16.1.1</ecNumber>
    </submittedName>
</protein>
<keyword evidence="2 10" id="KW-0285">Flavoprotein</keyword>
<keyword evidence="14" id="KW-1185">Reference proteome</keyword>
<keyword evidence="3 8" id="KW-0274">FAD</keyword>
<dbReference type="Pfam" id="PF02852">
    <property type="entry name" value="Pyr_redox_dim"/>
    <property type="match status" value="1"/>
</dbReference>
<reference evidence="13 14" key="1">
    <citation type="journal article" date="2007" name="J. Bacteriol.">
        <title>The complete genome sequence of Roseobacter denitrificans reveals a mixotrophic rather than photosynthetic metabolism.</title>
        <authorList>
            <person name="Swingley W.D."/>
            <person name="Sadekar S."/>
            <person name="Mastrian S.D."/>
            <person name="Matthies H.J."/>
            <person name="Hao J."/>
            <person name="Ramos H."/>
            <person name="Acharya C.R."/>
            <person name="Conrad A.L."/>
            <person name="Taylor H.L."/>
            <person name="Dejesa L.C."/>
            <person name="Shah M.K."/>
            <person name="O'huallachain M.E."/>
            <person name="Lince M.T."/>
            <person name="Blankenship R.E."/>
            <person name="Beatty J.T."/>
            <person name="Touchman J.W."/>
        </authorList>
    </citation>
    <scope>NUCLEOTIDE SEQUENCE [LARGE SCALE GENOMIC DNA]</scope>
    <source>
        <strain evidence="14">ATCC 33942 / OCh 114</strain>
    </source>
</reference>
<dbReference type="SUPFAM" id="SSF51905">
    <property type="entry name" value="FAD/NAD(P)-binding domain"/>
    <property type="match status" value="1"/>
</dbReference>
<dbReference type="InterPro" id="IPR036188">
    <property type="entry name" value="FAD/NAD-bd_sf"/>
</dbReference>
<dbReference type="Gene3D" id="3.30.390.30">
    <property type="match status" value="1"/>
</dbReference>
<dbReference type="Proteomes" id="UP000007029">
    <property type="component" value="Chromosome"/>
</dbReference>
<keyword evidence="5 10" id="KW-0560">Oxidoreductase</keyword>
<dbReference type="InterPro" id="IPR001100">
    <property type="entry name" value="Pyr_nuc-diS_OxRdtase"/>
</dbReference>